<reference evidence="4 5" key="1">
    <citation type="submission" date="2022-11" db="EMBL/GenBank/DDBJ databases">
        <title>Nonomuraea corallina sp. nov., a new species of the genus Nonomuraea isolated from sea side sediment in Thai sea.</title>
        <authorList>
            <person name="Ngamcharungchit C."/>
            <person name="Matsumoto A."/>
            <person name="Suriyachadkun C."/>
            <person name="Panbangred W."/>
            <person name="Inahashi Y."/>
            <person name="Intra B."/>
        </authorList>
    </citation>
    <scope>NUCLEOTIDE SEQUENCE [LARGE SCALE GENOMIC DNA]</scope>
    <source>
        <strain evidence="4 5">DSM 43553</strain>
    </source>
</reference>
<dbReference type="Proteomes" id="UP001212498">
    <property type="component" value="Unassembled WGS sequence"/>
</dbReference>
<protein>
    <submittedName>
        <fullName evidence="4">Alpha/beta hydrolase</fullName>
    </submittedName>
</protein>
<keyword evidence="5" id="KW-1185">Reference proteome</keyword>
<keyword evidence="1 4" id="KW-0378">Hydrolase</keyword>
<feature type="region of interest" description="Disordered" evidence="2">
    <location>
        <begin position="1"/>
        <end position="51"/>
    </location>
</feature>
<accession>A0ABT4SWZ0</accession>
<dbReference type="Gene3D" id="3.40.50.1820">
    <property type="entry name" value="alpha/beta hydrolase"/>
    <property type="match status" value="1"/>
</dbReference>
<proteinExistence type="predicted"/>
<feature type="region of interest" description="Disordered" evidence="2">
    <location>
        <begin position="379"/>
        <end position="401"/>
    </location>
</feature>
<feature type="compositionally biased region" description="Polar residues" evidence="2">
    <location>
        <begin position="1"/>
        <end position="12"/>
    </location>
</feature>
<gene>
    <name evidence="4" type="ORF">OUY24_14150</name>
</gene>
<evidence type="ECO:0000259" key="3">
    <source>
        <dbReference type="Pfam" id="PF00561"/>
    </source>
</evidence>
<dbReference type="RefSeq" id="WP_222708940.1">
    <property type="nucleotide sequence ID" value="NZ_BAABFD010000020.1"/>
</dbReference>
<dbReference type="Pfam" id="PF00561">
    <property type="entry name" value="Abhydrolase_1"/>
    <property type="match status" value="1"/>
</dbReference>
<dbReference type="InterPro" id="IPR000639">
    <property type="entry name" value="Epox_hydrolase-like"/>
</dbReference>
<evidence type="ECO:0000313" key="4">
    <source>
        <dbReference type="EMBL" id="MDA0641766.1"/>
    </source>
</evidence>
<dbReference type="PANTHER" id="PTHR43329">
    <property type="entry name" value="EPOXIDE HYDROLASE"/>
    <property type="match status" value="1"/>
</dbReference>
<evidence type="ECO:0000256" key="2">
    <source>
        <dbReference type="SAM" id="MobiDB-lite"/>
    </source>
</evidence>
<organism evidence="4 5">
    <name type="scientific">Nonomuraea ferruginea</name>
    <dbReference type="NCBI Taxonomy" id="46174"/>
    <lineage>
        <taxon>Bacteria</taxon>
        <taxon>Bacillati</taxon>
        <taxon>Actinomycetota</taxon>
        <taxon>Actinomycetes</taxon>
        <taxon>Streptosporangiales</taxon>
        <taxon>Streptosporangiaceae</taxon>
        <taxon>Nonomuraea</taxon>
    </lineage>
</organism>
<dbReference type="GO" id="GO:0016787">
    <property type="term" value="F:hydrolase activity"/>
    <property type="evidence" value="ECO:0007669"/>
    <property type="project" value="UniProtKB-KW"/>
</dbReference>
<feature type="domain" description="AB hydrolase-1" evidence="3">
    <location>
        <begin position="94"/>
        <end position="360"/>
    </location>
</feature>
<evidence type="ECO:0000313" key="5">
    <source>
        <dbReference type="Proteomes" id="UP001212498"/>
    </source>
</evidence>
<name>A0ABT4SWZ0_9ACTN</name>
<dbReference type="InterPro" id="IPR000073">
    <property type="entry name" value="AB_hydrolase_1"/>
</dbReference>
<feature type="compositionally biased region" description="Polar residues" evidence="2">
    <location>
        <begin position="30"/>
        <end position="40"/>
    </location>
</feature>
<comment type="caution">
    <text evidence="4">The sequence shown here is derived from an EMBL/GenBank/DDBJ whole genome shotgun (WGS) entry which is preliminary data.</text>
</comment>
<dbReference type="SUPFAM" id="SSF53474">
    <property type="entry name" value="alpha/beta-Hydrolases"/>
    <property type="match status" value="1"/>
</dbReference>
<evidence type="ECO:0000256" key="1">
    <source>
        <dbReference type="ARBA" id="ARBA00022801"/>
    </source>
</evidence>
<dbReference type="PRINTS" id="PR00412">
    <property type="entry name" value="EPOXHYDRLASE"/>
</dbReference>
<dbReference type="EMBL" id="JAPNUD010000029">
    <property type="protein sequence ID" value="MDA0641766.1"/>
    <property type="molecule type" value="Genomic_DNA"/>
</dbReference>
<sequence>MATSRSVRTPTKLSHETGRGVTGFGRQDGDTTSPARSTASEHPGLSGVRRRPIIRKDNEEHAMLEPTDFPEPTLIPVNGVELEVFEAGRENEGKPVVLCHGWPEHAFSWRHQMPALAAAGYHVIAPNQRGYGNSSRPTEVTDYDIEHLSGDLVALLDHYGYQDATFVGHDWGAFVVWGLTLLHPDRVNKVINLSLPYQERGERPWIEFMEDMLGGDFYFVHFNRRPGVADAVFDDNTFQFLRNMYRKNVPFAAPEPGMALMNLARADTPLGEPVMSDSELAVFVSAFESSGFTGGINWYRNLDRNWRLLADVNPIIQQPALMIYGDRDLAIPRSENLTEFVPNVEVVGLDCGHWIQQEKPEDTNQAILKWLEQQDVVSRDPVRVTGSSSPSSTHEPRTHHE</sequence>
<dbReference type="InterPro" id="IPR029058">
    <property type="entry name" value="AB_hydrolase_fold"/>
</dbReference>